<accession>A0A919FID6</accession>
<feature type="region of interest" description="Disordered" evidence="9">
    <location>
        <begin position="396"/>
        <end position="417"/>
    </location>
</feature>
<feature type="compositionally biased region" description="Low complexity" evidence="9">
    <location>
        <begin position="444"/>
        <end position="453"/>
    </location>
</feature>
<evidence type="ECO:0000256" key="9">
    <source>
        <dbReference type="SAM" id="MobiDB-lite"/>
    </source>
</evidence>
<dbReference type="SUPFAM" id="SSF55874">
    <property type="entry name" value="ATPase domain of HSP90 chaperone/DNA topoisomerase II/histidine kinase"/>
    <property type="match status" value="1"/>
</dbReference>
<dbReference type="PANTHER" id="PTHR24421">
    <property type="entry name" value="NITRATE/NITRITE SENSOR PROTEIN NARX-RELATED"/>
    <property type="match status" value="1"/>
</dbReference>
<dbReference type="GO" id="GO:0016020">
    <property type="term" value="C:membrane"/>
    <property type="evidence" value="ECO:0007669"/>
    <property type="project" value="InterPro"/>
</dbReference>
<dbReference type="InterPro" id="IPR036890">
    <property type="entry name" value="HATPase_C_sf"/>
</dbReference>
<feature type="transmembrane region" description="Helical" evidence="10">
    <location>
        <begin position="99"/>
        <end position="121"/>
    </location>
</feature>
<keyword evidence="4" id="KW-0808">Transferase</keyword>
<dbReference type="PANTHER" id="PTHR24421:SF10">
    <property type="entry name" value="NITRATE_NITRITE SENSOR PROTEIN NARQ"/>
    <property type="match status" value="1"/>
</dbReference>
<evidence type="ECO:0000313" key="12">
    <source>
        <dbReference type="EMBL" id="GHH65596.1"/>
    </source>
</evidence>
<name>A0A919FID6_9ACTN</name>
<dbReference type="CDD" id="cd16917">
    <property type="entry name" value="HATPase_UhpB-NarQ-NarX-like"/>
    <property type="match status" value="1"/>
</dbReference>
<feature type="region of interest" description="Disordered" evidence="9">
    <location>
        <begin position="438"/>
        <end position="484"/>
    </location>
</feature>
<dbReference type="GO" id="GO:0000155">
    <property type="term" value="F:phosphorelay sensor kinase activity"/>
    <property type="evidence" value="ECO:0007669"/>
    <property type="project" value="InterPro"/>
</dbReference>
<evidence type="ECO:0000256" key="10">
    <source>
        <dbReference type="SAM" id="Phobius"/>
    </source>
</evidence>
<feature type="transmembrane region" description="Helical" evidence="10">
    <location>
        <begin position="128"/>
        <end position="149"/>
    </location>
</feature>
<evidence type="ECO:0000256" key="6">
    <source>
        <dbReference type="ARBA" id="ARBA00022777"/>
    </source>
</evidence>
<dbReference type="Pfam" id="PF02518">
    <property type="entry name" value="HATPase_c"/>
    <property type="match status" value="1"/>
</dbReference>
<evidence type="ECO:0000256" key="2">
    <source>
        <dbReference type="ARBA" id="ARBA00012438"/>
    </source>
</evidence>
<dbReference type="Gene3D" id="3.30.565.10">
    <property type="entry name" value="Histidine kinase-like ATPase, C-terminal domain"/>
    <property type="match status" value="1"/>
</dbReference>
<feature type="transmembrane region" description="Helical" evidence="10">
    <location>
        <begin position="67"/>
        <end position="87"/>
    </location>
</feature>
<feature type="compositionally biased region" description="Gly residues" evidence="9">
    <location>
        <begin position="401"/>
        <end position="417"/>
    </location>
</feature>
<proteinExistence type="predicted"/>
<comment type="caution">
    <text evidence="12">The sequence shown here is derived from an EMBL/GenBank/DDBJ whole genome shotgun (WGS) entry which is preliminary data.</text>
</comment>
<protein>
    <recommendedName>
        <fullName evidence="2">histidine kinase</fullName>
        <ecNumber evidence="2">2.7.13.3</ecNumber>
    </recommendedName>
</protein>
<keyword evidence="5" id="KW-0547">Nucleotide-binding</keyword>
<dbReference type="Proteomes" id="UP000617734">
    <property type="component" value="Unassembled WGS sequence"/>
</dbReference>
<keyword evidence="7" id="KW-0067">ATP-binding</keyword>
<keyword evidence="10" id="KW-0812">Transmembrane</keyword>
<keyword evidence="8" id="KW-0902">Two-component regulatory system</keyword>
<dbReference type="EC" id="2.7.13.3" evidence="2"/>
<dbReference type="AlphaFoldDB" id="A0A919FID6"/>
<evidence type="ECO:0000256" key="1">
    <source>
        <dbReference type="ARBA" id="ARBA00000085"/>
    </source>
</evidence>
<evidence type="ECO:0000256" key="5">
    <source>
        <dbReference type="ARBA" id="ARBA00022741"/>
    </source>
</evidence>
<dbReference type="Pfam" id="PF23539">
    <property type="entry name" value="DUF7134"/>
    <property type="match status" value="1"/>
</dbReference>
<keyword evidence="13" id="KW-1185">Reference proteome</keyword>
<evidence type="ECO:0000256" key="7">
    <source>
        <dbReference type="ARBA" id="ARBA00022840"/>
    </source>
</evidence>
<feature type="transmembrane region" description="Helical" evidence="10">
    <location>
        <begin position="196"/>
        <end position="216"/>
    </location>
</feature>
<dbReference type="InterPro" id="IPR055558">
    <property type="entry name" value="DUF7134"/>
</dbReference>
<keyword evidence="10" id="KW-0472">Membrane</keyword>
<dbReference type="InterPro" id="IPR003594">
    <property type="entry name" value="HATPase_dom"/>
</dbReference>
<feature type="domain" description="Histidine kinase/HSP90-like ATPase" evidence="11">
    <location>
        <begin position="355"/>
        <end position="453"/>
    </location>
</feature>
<dbReference type="SMART" id="SM00387">
    <property type="entry name" value="HATPase_c"/>
    <property type="match status" value="1"/>
</dbReference>
<feature type="transmembrane region" description="Helical" evidence="10">
    <location>
        <begin position="169"/>
        <end position="189"/>
    </location>
</feature>
<evidence type="ECO:0000256" key="8">
    <source>
        <dbReference type="ARBA" id="ARBA00023012"/>
    </source>
</evidence>
<organism evidence="12 13">
    <name type="scientific">Kitasatospora indigofera</name>
    <dbReference type="NCBI Taxonomy" id="67307"/>
    <lineage>
        <taxon>Bacteria</taxon>
        <taxon>Bacillati</taxon>
        <taxon>Actinomycetota</taxon>
        <taxon>Actinomycetes</taxon>
        <taxon>Kitasatosporales</taxon>
        <taxon>Streptomycetaceae</taxon>
        <taxon>Kitasatospora</taxon>
    </lineage>
</organism>
<keyword evidence="6 12" id="KW-0418">Kinase</keyword>
<dbReference type="InterPro" id="IPR011712">
    <property type="entry name" value="Sig_transdc_His_kin_sub3_dim/P"/>
</dbReference>
<dbReference type="Pfam" id="PF07730">
    <property type="entry name" value="HisKA_3"/>
    <property type="match status" value="1"/>
</dbReference>
<feature type="compositionally biased region" description="Pro residues" evidence="9">
    <location>
        <begin position="454"/>
        <end position="468"/>
    </location>
</feature>
<dbReference type="GO" id="GO:0046983">
    <property type="term" value="F:protein dimerization activity"/>
    <property type="evidence" value="ECO:0007669"/>
    <property type="project" value="InterPro"/>
</dbReference>
<reference evidence="12" key="2">
    <citation type="submission" date="2020-09" db="EMBL/GenBank/DDBJ databases">
        <authorList>
            <person name="Sun Q."/>
            <person name="Ohkuma M."/>
        </authorList>
    </citation>
    <scope>NUCLEOTIDE SEQUENCE</scope>
    <source>
        <strain evidence="12">JCM 4646</strain>
    </source>
</reference>
<keyword evidence="3" id="KW-0597">Phosphoprotein</keyword>
<sequence>MNHQDSTATAPGIGTGTGSGTATATGRRHVSAAAGPAGGDPLSGHPFFTHLARAGQRLRQLDRAHPLILDAAVVAVVFLVFCLPELVHGGEGPREHRIVFTRLPLPLTTALQAGLLLPLLWRRRRPAAACAAVTAVFVLQWAAGTALRADVALLVALYSLALHGRLRHLAWACAAVAGAMGVVAVRLSAAVAVWDALFFLLCAATAAVALGIAVRIRRAQLAGLRERAARLEIERDQRSRLAAATERTRVAREMHDIIGHNLSVIVTLADGGAYAAEVSPERGREALVLIGDSGRQALGELRRMLGLLRERGDGAPELNPQPGIADLDELCARIGAAGPEVVYRSEGDVDGLDRGVQLMAYRIVQEALTNSLKHAGPATRARVTVAADAARLWVRVEDSGPPGGGGGPGSPGEGHGLAGMRERAALYGGTVVAGPGPGSGWSVLADLDLSPGLDPSPDPYPSPDPHPSPGLGLPPGLDAAGGRA</sequence>
<keyword evidence="10" id="KW-1133">Transmembrane helix</keyword>
<reference evidence="12" key="1">
    <citation type="journal article" date="2014" name="Int. J. Syst. Evol. Microbiol.">
        <title>Complete genome sequence of Corynebacterium casei LMG S-19264T (=DSM 44701T), isolated from a smear-ripened cheese.</title>
        <authorList>
            <consortium name="US DOE Joint Genome Institute (JGI-PGF)"/>
            <person name="Walter F."/>
            <person name="Albersmeier A."/>
            <person name="Kalinowski J."/>
            <person name="Ruckert C."/>
        </authorList>
    </citation>
    <scope>NUCLEOTIDE SEQUENCE</scope>
    <source>
        <strain evidence="12">JCM 4646</strain>
    </source>
</reference>
<feature type="region of interest" description="Disordered" evidence="9">
    <location>
        <begin position="1"/>
        <end position="36"/>
    </location>
</feature>
<evidence type="ECO:0000313" key="13">
    <source>
        <dbReference type="Proteomes" id="UP000617734"/>
    </source>
</evidence>
<evidence type="ECO:0000256" key="3">
    <source>
        <dbReference type="ARBA" id="ARBA00022553"/>
    </source>
</evidence>
<evidence type="ECO:0000256" key="4">
    <source>
        <dbReference type="ARBA" id="ARBA00022679"/>
    </source>
</evidence>
<comment type="catalytic activity">
    <reaction evidence="1">
        <text>ATP + protein L-histidine = ADP + protein N-phospho-L-histidine.</text>
        <dbReference type="EC" id="2.7.13.3"/>
    </reaction>
</comment>
<feature type="compositionally biased region" description="Low complexity" evidence="9">
    <location>
        <begin position="469"/>
        <end position="484"/>
    </location>
</feature>
<dbReference type="EMBL" id="BNBO01000006">
    <property type="protein sequence ID" value="GHH65596.1"/>
    <property type="molecule type" value="Genomic_DNA"/>
</dbReference>
<gene>
    <name evidence="12" type="ORF">GCM10018781_18350</name>
</gene>
<evidence type="ECO:0000259" key="11">
    <source>
        <dbReference type="SMART" id="SM00387"/>
    </source>
</evidence>
<dbReference type="InterPro" id="IPR050482">
    <property type="entry name" value="Sensor_HK_TwoCompSys"/>
</dbReference>
<dbReference type="GO" id="GO:0005524">
    <property type="term" value="F:ATP binding"/>
    <property type="evidence" value="ECO:0007669"/>
    <property type="project" value="UniProtKB-KW"/>
</dbReference>
<dbReference type="Gene3D" id="1.20.5.1930">
    <property type="match status" value="1"/>
</dbReference>